<accession>A0A7C6Z450</accession>
<feature type="transmembrane region" description="Helical" evidence="1">
    <location>
        <begin position="76"/>
        <end position="96"/>
    </location>
</feature>
<evidence type="ECO:0000256" key="1">
    <source>
        <dbReference type="SAM" id="Phobius"/>
    </source>
</evidence>
<comment type="caution">
    <text evidence="2">The sequence shown here is derived from an EMBL/GenBank/DDBJ whole genome shotgun (WGS) entry which is preliminary data.</text>
</comment>
<dbReference type="Pfam" id="PF09997">
    <property type="entry name" value="DUF2238"/>
    <property type="match status" value="1"/>
</dbReference>
<organism evidence="2 3">
    <name type="scientific">Desulfitobacterium dehalogenans</name>
    <dbReference type="NCBI Taxonomy" id="36854"/>
    <lineage>
        <taxon>Bacteria</taxon>
        <taxon>Bacillati</taxon>
        <taxon>Bacillota</taxon>
        <taxon>Clostridia</taxon>
        <taxon>Eubacteriales</taxon>
        <taxon>Desulfitobacteriaceae</taxon>
        <taxon>Desulfitobacterium</taxon>
    </lineage>
</organism>
<feature type="transmembrane region" description="Helical" evidence="1">
    <location>
        <begin position="50"/>
        <end position="69"/>
    </location>
</feature>
<protein>
    <recommendedName>
        <fullName evidence="4">Membrane-spanning protein</fullName>
    </recommendedName>
</protein>
<feature type="transmembrane region" description="Helical" evidence="1">
    <location>
        <begin position="116"/>
        <end position="133"/>
    </location>
</feature>
<evidence type="ECO:0008006" key="4">
    <source>
        <dbReference type="Google" id="ProtNLM"/>
    </source>
</evidence>
<dbReference type="EMBL" id="DUTF01000186">
    <property type="protein sequence ID" value="HHY26729.1"/>
    <property type="molecule type" value="Genomic_DNA"/>
</dbReference>
<keyword evidence="1" id="KW-1133">Transmembrane helix</keyword>
<keyword evidence="1" id="KW-0812">Transmembrane</keyword>
<dbReference type="Proteomes" id="UP000553059">
    <property type="component" value="Unassembled WGS sequence"/>
</dbReference>
<dbReference type="InterPro" id="IPR014509">
    <property type="entry name" value="YjdF-like"/>
</dbReference>
<sequence>MLKKIFNQKTLFGFIFFTMVLSTLFVSVKIFQAPTVADQGELSVRVKGDYTLMLLQCIFGTLALLLPSFIAKRFKILIPSGMIVAYAVFLYCAIYLGEVRSFYYKIPHWDTILHTFSGAMLGALGLTLISFLNNTDRIPVYLSPLFVAIFTFCFAVALGVVWEIYEFTIDSLFLTNMQKYALENGTPLIGQAALADTMKDLIVDCIGALAFSVFGYISLKSKKGWLERL</sequence>
<feature type="transmembrane region" description="Helical" evidence="1">
    <location>
        <begin position="145"/>
        <end position="165"/>
    </location>
</feature>
<gene>
    <name evidence="2" type="ORF">GX523_08295</name>
</gene>
<dbReference type="AlphaFoldDB" id="A0A7C6Z450"/>
<evidence type="ECO:0000313" key="2">
    <source>
        <dbReference type="EMBL" id="HHY26729.1"/>
    </source>
</evidence>
<keyword evidence="1" id="KW-0472">Membrane</keyword>
<name>A0A7C6Z450_9FIRM</name>
<feature type="transmembrane region" description="Helical" evidence="1">
    <location>
        <begin position="12"/>
        <end position="30"/>
    </location>
</feature>
<feature type="transmembrane region" description="Helical" evidence="1">
    <location>
        <begin position="201"/>
        <end position="219"/>
    </location>
</feature>
<evidence type="ECO:0000313" key="3">
    <source>
        <dbReference type="Proteomes" id="UP000553059"/>
    </source>
</evidence>
<reference evidence="2 3" key="1">
    <citation type="journal article" date="2020" name="Biotechnol. Biofuels">
        <title>New insights from the biogas microbiome by comprehensive genome-resolved metagenomics of nearly 1600 species originating from multiple anaerobic digesters.</title>
        <authorList>
            <person name="Campanaro S."/>
            <person name="Treu L."/>
            <person name="Rodriguez-R L.M."/>
            <person name="Kovalovszki A."/>
            <person name="Ziels R.M."/>
            <person name="Maus I."/>
            <person name="Zhu X."/>
            <person name="Kougias P.G."/>
            <person name="Basile A."/>
            <person name="Luo G."/>
            <person name="Schluter A."/>
            <person name="Konstantinidis K.T."/>
            <person name="Angelidaki I."/>
        </authorList>
    </citation>
    <scope>NUCLEOTIDE SEQUENCE [LARGE SCALE GENOMIC DNA]</scope>
    <source>
        <strain evidence="2">AS05jafATM_4</strain>
    </source>
</reference>
<proteinExistence type="predicted"/>